<keyword evidence="1" id="KW-0472">Membrane</keyword>
<reference evidence="3" key="1">
    <citation type="submission" date="2017-01" db="EMBL/GenBank/DDBJ databases">
        <title>Comparative genomics of anhydrobiosis in the tardigrade Hypsibius dujardini.</title>
        <authorList>
            <person name="Yoshida Y."/>
            <person name="Koutsovoulos G."/>
            <person name="Laetsch D."/>
            <person name="Stevens L."/>
            <person name="Kumar S."/>
            <person name="Horikawa D."/>
            <person name="Ishino K."/>
            <person name="Komine S."/>
            <person name="Tomita M."/>
            <person name="Blaxter M."/>
            <person name="Arakawa K."/>
        </authorList>
    </citation>
    <scope>NUCLEOTIDE SEQUENCE [LARGE SCALE GENOMIC DNA]</scope>
    <source>
        <strain evidence="3">Z151</strain>
    </source>
</reference>
<gene>
    <name evidence="2" type="ORF">BV898_00730</name>
</gene>
<dbReference type="Proteomes" id="UP000192578">
    <property type="component" value="Unassembled WGS sequence"/>
</dbReference>
<evidence type="ECO:0000313" key="2">
    <source>
        <dbReference type="EMBL" id="OQV25805.1"/>
    </source>
</evidence>
<feature type="transmembrane region" description="Helical" evidence="1">
    <location>
        <begin position="58"/>
        <end position="80"/>
    </location>
</feature>
<protein>
    <submittedName>
        <fullName evidence="2">Uncharacterized protein</fullName>
    </submittedName>
</protein>
<accession>A0A1W0XED4</accession>
<dbReference type="AlphaFoldDB" id="A0A1W0XED4"/>
<organism evidence="2 3">
    <name type="scientific">Hypsibius exemplaris</name>
    <name type="common">Freshwater tardigrade</name>
    <dbReference type="NCBI Taxonomy" id="2072580"/>
    <lineage>
        <taxon>Eukaryota</taxon>
        <taxon>Metazoa</taxon>
        <taxon>Ecdysozoa</taxon>
        <taxon>Tardigrada</taxon>
        <taxon>Eutardigrada</taxon>
        <taxon>Parachela</taxon>
        <taxon>Hypsibioidea</taxon>
        <taxon>Hypsibiidae</taxon>
        <taxon>Hypsibius</taxon>
    </lineage>
</organism>
<evidence type="ECO:0000313" key="3">
    <source>
        <dbReference type="Proteomes" id="UP000192578"/>
    </source>
</evidence>
<feature type="transmembrane region" description="Helical" evidence="1">
    <location>
        <begin position="179"/>
        <end position="197"/>
    </location>
</feature>
<dbReference type="EMBL" id="MTYJ01000002">
    <property type="protein sequence ID" value="OQV25805.1"/>
    <property type="molecule type" value="Genomic_DNA"/>
</dbReference>
<keyword evidence="1" id="KW-1133">Transmembrane helix</keyword>
<sequence length="274" mass="29493">MDPFAGLLPSQPVSIYRNLILIGSLGVTQTVLSCLCIFLAVTGVALHKEMDLGSSSGYWLSAKGICVGIFALLTGTWGFLTKLALIKPRVRHCMFLIGILLTMLAAGLCFAMCFRSLKEWRRSAKEVSHPNAKANCTALVMSANVSSPQDGPSSTAAVTLEDSNQICFPITGLLRAVDAIIYLLLGSLFLTSVFLNCQNIRRIMKNGEGFLPHYEVSWLPAGCLGKRKQPGNVTRVNRGDISVIDKNGSLWVLPQGDAAAQNLPPDNGTPTRSP</sequence>
<feature type="transmembrane region" description="Helical" evidence="1">
    <location>
        <begin position="20"/>
        <end position="46"/>
    </location>
</feature>
<keyword evidence="3" id="KW-1185">Reference proteome</keyword>
<dbReference type="OrthoDB" id="10594099at2759"/>
<name>A0A1W0XED4_HYPEX</name>
<comment type="caution">
    <text evidence="2">The sequence shown here is derived from an EMBL/GenBank/DDBJ whole genome shotgun (WGS) entry which is preliminary data.</text>
</comment>
<feature type="transmembrane region" description="Helical" evidence="1">
    <location>
        <begin position="92"/>
        <end position="117"/>
    </location>
</feature>
<proteinExistence type="predicted"/>
<evidence type="ECO:0000256" key="1">
    <source>
        <dbReference type="SAM" id="Phobius"/>
    </source>
</evidence>
<keyword evidence="1" id="KW-0812">Transmembrane</keyword>